<dbReference type="PANTHER" id="PTHR30136:SF39">
    <property type="entry name" value="TRANSCRIPTIONAL REGULATORY PROTEIN"/>
    <property type="match status" value="1"/>
</dbReference>
<dbReference type="PANTHER" id="PTHR30136">
    <property type="entry name" value="HELIX-TURN-HELIX TRANSCRIPTIONAL REGULATOR, ICLR FAMILY"/>
    <property type="match status" value="1"/>
</dbReference>
<dbReference type="Pfam" id="PF09339">
    <property type="entry name" value="HTH_IclR"/>
    <property type="match status" value="1"/>
</dbReference>
<dbReference type="GO" id="GO:0003700">
    <property type="term" value="F:DNA-binding transcription factor activity"/>
    <property type="evidence" value="ECO:0007669"/>
    <property type="project" value="TreeGrafter"/>
</dbReference>
<organism evidence="6 7">
    <name type="scientific">Pseudacidovorax intermedius</name>
    <dbReference type="NCBI Taxonomy" id="433924"/>
    <lineage>
        <taxon>Bacteria</taxon>
        <taxon>Pseudomonadati</taxon>
        <taxon>Pseudomonadota</taxon>
        <taxon>Betaproteobacteria</taxon>
        <taxon>Burkholderiales</taxon>
        <taxon>Comamonadaceae</taxon>
        <taxon>Pseudacidovorax</taxon>
    </lineage>
</organism>
<feature type="domain" description="IclR-ED" evidence="5">
    <location>
        <begin position="78"/>
        <end position="260"/>
    </location>
</feature>
<evidence type="ECO:0000259" key="4">
    <source>
        <dbReference type="PROSITE" id="PS51077"/>
    </source>
</evidence>
<sequence>MPASEPATAPTTGAQSVRRALAVLRIVAAGQEHGARLLDVAQATGLNRATVHRLLQVLVEEGAVEQDAATRRYLIGGEVSLMGLARSAGFPLRAVAAPHLQALAEAEGETCFLTIRNGDDSVCLARHPGSYVVKVLSIEVGARRPLGVGVSGLVLLGGLADDERAATIARNARRLRALRIEPEELRQRLRLLQRRGHAYAPVGVVPGTRALAVPVRHPDGQVLAGLAITAIRERLPDERVPKLVQALERQARLIGQQWAERERARRR</sequence>
<dbReference type="SUPFAM" id="SSF46785">
    <property type="entry name" value="Winged helix' DNA-binding domain"/>
    <property type="match status" value="1"/>
</dbReference>
<dbReference type="InterPro" id="IPR029016">
    <property type="entry name" value="GAF-like_dom_sf"/>
</dbReference>
<protein>
    <submittedName>
        <fullName evidence="6">IclR family transcriptional regulator</fullName>
    </submittedName>
</protein>
<evidence type="ECO:0000256" key="2">
    <source>
        <dbReference type="ARBA" id="ARBA00023125"/>
    </source>
</evidence>
<dbReference type="PROSITE" id="PS51078">
    <property type="entry name" value="ICLR_ED"/>
    <property type="match status" value="1"/>
</dbReference>
<dbReference type="OrthoDB" id="9807558at2"/>
<dbReference type="Gene3D" id="1.10.10.10">
    <property type="entry name" value="Winged helix-like DNA-binding domain superfamily/Winged helix DNA-binding domain"/>
    <property type="match status" value="1"/>
</dbReference>
<dbReference type="Pfam" id="PF01614">
    <property type="entry name" value="IclR_C"/>
    <property type="match status" value="1"/>
</dbReference>
<proteinExistence type="predicted"/>
<dbReference type="InterPro" id="IPR036388">
    <property type="entry name" value="WH-like_DNA-bd_sf"/>
</dbReference>
<comment type="caution">
    <text evidence="6">The sequence shown here is derived from an EMBL/GenBank/DDBJ whole genome shotgun (WGS) entry which is preliminary data.</text>
</comment>
<keyword evidence="2" id="KW-0238">DNA-binding</keyword>
<dbReference type="Gene3D" id="3.30.450.40">
    <property type="match status" value="1"/>
</dbReference>
<accession>A0A147HCC6</accession>
<dbReference type="InterPro" id="IPR005471">
    <property type="entry name" value="Tscrpt_reg_IclR_N"/>
</dbReference>
<keyword evidence="7" id="KW-1185">Reference proteome</keyword>
<dbReference type="SMART" id="SM00346">
    <property type="entry name" value="HTH_ICLR"/>
    <property type="match status" value="1"/>
</dbReference>
<dbReference type="RefSeq" id="WP_058640095.1">
    <property type="nucleotide sequence ID" value="NZ_LDSL01000005.1"/>
</dbReference>
<evidence type="ECO:0000313" key="7">
    <source>
        <dbReference type="Proteomes" id="UP000072741"/>
    </source>
</evidence>
<dbReference type="EMBL" id="LDSL01000005">
    <property type="protein sequence ID" value="KTT27792.1"/>
    <property type="molecule type" value="Genomic_DNA"/>
</dbReference>
<dbReference type="PROSITE" id="PS51077">
    <property type="entry name" value="HTH_ICLR"/>
    <property type="match status" value="1"/>
</dbReference>
<evidence type="ECO:0000313" key="6">
    <source>
        <dbReference type="EMBL" id="KTT27792.1"/>
    </source>
</evidence>
<dbReference type="InterPro" id="IPR036390">
    <property type="entry name" value="WH_DNA-bd_sf"/>
</dbReference>
<dbReference type="Proteomes" id="UP000072741">
    <property type="component" value="Unassembled WGS sequence"/>
</dbReference>
<dbReference type="FunFam" id="1.10.10.10:FF:000056">
    <property type="entry name" value="IclR family transcriptional regulator"/>
    <property type="match status" value="1"/>
</dbReference>
<dbReference type="PATRIC" id="fig|433924.3.peg.3428"/>
<reference evidence="6 7" key="1">
    <citation type="journal article" date="2016" name="Front. Microbiol.">
        <title>Genomic Resource of Rice Seed Associated Bacteria.</title>
        <authorList>
            <person name="Midha S."/>
            <person name="Bansal K."/>
            <person name="Sharma S."/>
            <person name="Kumar N."/>
            <person name="Patil P.P."/>
            <person name="Chaudhry V."/>
            <person name="Patil P.B."/>
        </authorList>
    </citation>
    <scope>NUCLEOTIDE SEQUENCE [LARGE SCALE GENOMIC DNA]</scope>
    <source>
        <strain evidence="6 7">NS331</strain>
    </source>
</reference>
<dbReference type="InterPro" id="IPR014757">
    <property type="entry name" value="Tscrpt_reg_IclR_C"/>
</dbReference>
<evidence type="ECO:0000259" key="5">
    <source>
        <dbReference type="PROSITE" id="PS51078"/>
    </source>
</evidence>
<feature type="domain" description="HTH iclR-type" evidence="4">
    <location>
        <begin position="14"/>
        <end position="77"/>
    </location>
</feature>
<dbReference type="InterPro" id="IPR050707">
    <property type="entry name" value="HTH_MetabolicPath_Reg"/>
</dbReference>
<dbReference type="SUPFAM" id="SSF55781">
    <property type="entry name" value="GAF domain-like"/>
    <property type="match status" value="1"/>
</dbReference>
<gene>
    <name evidence="6" type="ORF">NS331_00650</name>
</gene>
<keyword evidence="1" id="KW-0805">Transcription regulation</keyword>
<name>A0A147HCC6_9BURK</name>
<keyword evidence="3" id="KW-0804">Transcription</keyword>
<dbReference type="AlphaFoldDB" id="A0A147HCC6"/>
<dbReference type="GO" id="GO:0003677">
    <property type="term" value="F:DNA binding"/>
    <property type="evidence" value="ECO:0007669"/>
    <property type="project" value="UniProtKB-KW"/>
</dbReference>
<evidence type="ECO:0000256" key="1">
    <source>
        <dbReference type="ARBA" id="ARBA00023015"/>
    </source>
</evidence>
<evidence type="ECO:0000256" key="3">
    <source>
        <dbReference type="ARBA" id="ARBA00023163"/>
    </source>
</evidence>
<dbReference type="GO" id="GO:0045892">
    <property type="term" value="P:negative regulation of DNA-templated transcription"/>
    <property type="evidence" value="ECO:0007669"/>
    <property type="project" value="TreeGrafter"/>
</dbReference>